<evidence type="ECO:0000256" key="2">
    <source>
        <dbReference type="ARBA" id="ARBA00022840"/>
    </source>
</evidence>
<evidence type="ECO:0000313" key="6">
    <source>
        <dbReference type="Proteomes" id="UP000426857"/>
    </source>
</evidence>
<dbReference type="Gene3D" id="3.90.640.10">
    <property type="entry name" value="Actin, Chain A, domain 4"/>
    <property type="match status" value="1"/>
</dbReference>
<keyword evidence="3" id="KW-0143">Chaperone</keyword>
<dbReference type="PANTHER" id="PTHR42749:SF1">
    <property type="entry name" value="CELL SHAPE-DETERMINING PROTEIN MREB"/>
    <property type="match status" value="1"/>
</dbReference>
<dbReference type="PANTHER" id="PTHR42749">
    <property type="entry name" value="CELL SHAPE-DETERMINING PROTEIN MREB"/>
    <property type="match status" value="1"/>
</dbReference>
<evidence type="ECO:0000256" key="3">
    <source>
        <dbReference type="ARBA" id="ARBA00023186"/>
    </source>
</evidence>
<dbReference type="EMBL" id="CP046322">
    <property type="protein sequence ID" value="QGS34288.1"/>
    <property type="molecule type" value="Genomic_DNA"/>
</dbReference>
<feature type="compositionally biased region" description="Gly residues" evidence="4">
    <location>
        <begin position="507"/>
        <end position="517"/>
    </location>
</feature>
<keyword evidence="1" id="KW-0547">Nucleotide-binding</keyword>
<gene>
    <name evidence="5" type="ORF">FOB82_04330</name>
</gene>
<evidence type="ECO:0000256" key="1">
    <source>
        <dbReference type="ARBA" id="ARBA00022741"/>
    </source>
</evidence>
<dbReference type="InterPro" id="IPR043129">
    <property type="entry name" value="ATPase_NBD"/>
</dbReference>
<dbReference type="InterPro" id="IPR013126">
    <property type="entry name" value="Hsp_70_fam"/>
</dbReference>
<keyword evidence="2" id="KW-0067">ATP-binding</keyword>
<dbReference type="Gene3D" id="3.30.420.40">
    <property type="match status" value="2"/>
</dbReference>
<dbReference type="Pfam" id="PF00012">
    <property type="entry name" value="HSP70"/>
    <property type="match status" value="1"/>
</dbReference>
<protein>
    <submittedName>
        <fullName evidence="5">Hsp70 family protein</fullName>
    </submittedName>
</protein>
<dbReference type="KEGG" id="cxe:FOB82_04330"/>
<dbReference type="GO" id="GO:0140662">
    <property type="term" value="F:ATP-dependent protein folding chaperone"/>
    <property type="evidence" value="ECO:0007669"/>
    <property type="project" value="InterPro"/>
</dbReference>
<accession>A0A6B8TE98</accession>
<dbReference type="Proteomes" id="UP000426857">
    <property type="component" value="Chromosome"/>
</dbReference>
<dbReference type="PRINTS" id="PR00301">
    <property type="entry name" value="HEATSHOCK70"/>
</dbReference>
<organism evidence="5 6">
    <name type="scientific">Corynebacterium xerosis</name>
    <dbReference type="NCBI Taxonomy" id="1725"/>
    <lineage>
        <taxon>Bacteria</taxon>
        <taxon>Bacillati</taxon>
        <taxon>Actinomycetota</taxon>
        <taxon>Actinomycetes</taxon>
        <taxon>Mycobacteriales</taxon>
        <taxon>Corynebacteriaceae</taxon>
        <taxon>Corynebacterium</taxon>
    </lineage>
</organism>
<feature type="region of interest" description="Disordered" evidence="4">
    <location>
        <begin position="501"/>
        <end position="550"/>
    </location>
</feature>
<dbReference type="AlphaFoldDB" id="A0A6B8TE98"/>
<reference evidence="5 6" key="1">
    <citation type="submission" date="2019-11" db="EMBL/GenBank/DDBJ databases">
        <title>FDA dAtabase for Regulatory Grade micrObial Sequences (FDA-ARGOS): Supporting development and validation of Infectious Disease Dx tests.</title>
        <authorList>
            <person name="Kerrigan L."/>
            <person name="Long C."/>
            <person name="Tallon L."/>
            <person name="Sadzewicz L."/>
            <person name="Vavikolanu K."/>
            <person name="Mehta A."/>
            <person name="Aluvathingal J."/>
            <person name="Nadendla S."/>
            <person name="Yan Y."/>
            <person name="Sichtig H."/>
        </authorList>
    </citation>
    <scope>NUCLEOTIDE SEQUENCE [LARGE SCALE GENOMIC DNA]</scope>
    <source>
        <strain evidence="5 6">FDAARGOS_674</strain>
    </source>
</reference>
<evidence type="ECO:0000313" key="5">
    <source>
        <dbReference type="EMBL" id="QGS34288.1"/>
    </source>
</evidence>
<sequence length="684" mass="71562">MTMSGWRLAIDFGTSNTAAAHRAAGAGHGGPAAEALALSHHGNLLPSAVFADGQGLLVGHVAMNQAESRPDAFLPEPKRAIGSETVLLAGSRMPVVEVVAAVIGSVLERARRFAGGTMPDDVVLTHPEGWGQAELVRLIEGAERAGIERRRLSLVSEPRAATYWYSFKRPLSPGQKVAVFDLGGGTLDVAVLTPAADGSLQVVAARGDNSLGGRTLDARIRSWVESELEENDTELLRALQSGATGPSLSLDRSIRTAKEVLSEAPRATITVAAKGRETTLMLTRGEFEELIKPDIDRALDVTRATMLDAGLRPDPSTPLYLTGGSARVPYVQDRLGELCQVATLDDPKTVVSRGALMGPTRRADDVVAGVTTWIAPDAIAAGAGPMAVSPMPPDGPHSQAQSPAPVPGQAQPPTQPQPQQQFQQSQPQMPQQPYRPVSNPYGQQPGPQNAQQHQSQPQRFAAVPSSSGTKSGNSKTPLIAIGAIAALLLVGGIAWAAMSGGDEGGEGGEGSNGGGTSTGASETTSPGDDGGVAMTGAPWPNPMPGPSDYKEATAAVDERLPDGLTDGLQQCSATDTSLSIGMGGERVPGYLCGYESDVGNGRGPNIFDVMPNPDIIEVVRSAGKRSSSELEELLNADGKAIYLHDRESFAYFYYVDDAGGYVYESGHFETADDARAFLRDRGLI</sequence>
<feature type="compositionally biased region" description="Low complexity" evidence="4">
    <location>
        <begin position="443"/>
        <end position="474"/>
    </location>
</feature>
<dbReference type="SUPFAM" id="SSF53067">
    <property type="entry name" value="Actin-like ATPase domain"/>
    <property type="match status" value="2"/>
</dbReference>
<feature type="region of interest" description="Disordered" evidence="4">
    <location>
        <begin position="385"/>
        <end position="474"/>
    </location>
</feature>
<name>A0A6B8TE98_9CORY</name>
<evidence type="ECO:0000256" key="4">
    <source>
        <dbReference type="SAM" id="MobiDB-lite"/>
    </source>
</evidence>
<feature type="compositionally biased region" description="Low complexity" evidence="4">
    <location>
        <begin position="398"/>
        <end position="432"/>
    </location>
</feature>
<dbReference type="GO" id="GO:0005524">
    <property type="term" value="F:ATP binding"/>
    <property type="evidence" value="ECO:0007669"/>
    <property type="project" value="UniProtKB-KW"/>
</dbReference>
<proteinExistence type="predicted"/>
<feature type="compositionally biased region" description="Low complexity" evidence="4">
    <location>
        <begin position="518"/>
        <end position="527"/>
    </location>
</feature>